<gene>
    <name evidence="1" type="ORF">HPB50_016688</name>
</gene>
<dbReference type="EMBL" id="CM023482">
    <property type="protein sequence ID" value="KAH6939262.1"/>
    <property type="molecule type" value="Genomic_DNA"/>
</dbReference>
<protein>
    <submittedName>
        <fullName evidence="1">Uncharacterized protein</fullName>
    </submittedName>
</protein>
<comment type="caution">
    <text evidence="1">The sequence shown here is derived from an EMBL/GenBank/DDBJ whole genome shotgun (WGS) entry which is preliminary data.</text>
</comment>
<evidence type="ECO:0000313" key="1">
    <source>
        <dbReference type="EMBL" id="KAH6939262.1"/>
    </source>
</evidence>
<reference evidence="1" key="1">
    <citation type="submission" date="2020-05" db="EMBL/GenBank/DDBJ databases">
        <title>Large-scale comparative analyses of tick genomes elucidate their genetic diversity and vector capacities.</title>
        <authorList>
            <person name="Jia N."/>
            <person name="Wang J."/>
            <person name="Shi W."/>
            <person name="Du L."/>
            <person name="Sun Y."/>
            <person name="Zhan W."/>
            <person name="Jiang J."/>
            <person name="Wang Q."/>
            <person name="Zhang B."/>
            <person name="Ji P."/>
            <person name="Sakyi L.B."/>
            <person name="Cui X."/>
            <person name="Yuan T."/>
            <person name="Jiang B."/>
            <person name="Yang W."/>
            <person name="Lam T.T.-Y."/>
            <person name="Chang Q."/>
            <person name="Ding S."/>
            <person name="Wang X."/>
            <person name="Zhu J."/>
            <person name="Ruan X."/>
            <person name="Zhao L."/>
            <person name="Wei J."/>
            <person name="Que T."/>
            <person name="Du C."/>
            <person name="Cheng J."/>
            <person name="Dai P."/>
            <person name="Han X."/>
            <person name="Huang E."/>
            <person name="Gao Y."/>
            <person name="Liu J."/>
            <person name="Shao H."/>
            <person name="Ye R."/>
            <person name="Li L."/>
            <person name="Wei W."/>
            <person name="Wang X."/>
            <person name="Wang C."/>
            <person name="Yang T."/>
            <person name="Huo Q."/>
            <person name="Li W."/>
            <person name="Guo W."/>
            <person name="Chen H."/>
            <person name="Zhou L."/>
            <person name="Ni X."/>
            <person name="Tian J."/>
            <person name="Zhou Y."/>
            <person name="Sheng Y."/>
            <person name="Liu T."/>
            <person name="Pan Y."/>
            <person name="Xia L."/>
            <person name="Li J."/>
            <person name="Zhao F."/>
            <person name="Cao W."/>
        </authorList>
    </citation>
    <scope>NUCLEOTIDE SEQUENCE</scope>
    <source>
        <strain evidence="1">Hyas-2018</strain>
    </source>
</reference>
<accession>A0ACB7T1I2</accession>
<sequence length="706" mass="77415">MTDLAASTSAPVRRRPIEKILVANRGEIACRVFRSARKLGIRSVAVFSDADRKAMHVTMADEAYHIGPAASQESYLRQDRIVEVAKRSGAQAIHPGYGFLSENTEFAERCAAEGLIFVGPPASAIRDMGIKSTSKAIMSAAKVPIIEGYHGEDQSEARLKEEACRIGFPVMAKAVRGGGGKGMRIVMNEDEFDSQLESAKREAMKSFGDDAMLIEKFVADPRHVEVQVFGDQHGNYLCVYILSFLPSIEVHCHCGMKCNGTVTSYLQPGVTEETRRLLGEAAVRAAQAVNYVGAGTVEFIMDSEQRFYFMEMNTRLQVEHPITEMITGTDLVEWQIKVAQGEPLPLRQEQLRVNGHAFEARIYAEDPDNNFMPGAGPLVFLRTPAPSEQVRIDTGVQEGDDVSVHYDPMIAKLAVWGPDRPTALRRLYQSLSEYTLVGLANNVSFLMRLAAHPAFREGLVHTGFIPTHNDELFLRPEVSSPVICAAVLSLLAHERAETLGAQARETFQSLNFTTPFRVNSNCRRKVLLTCRDKKHEVLVTFLEPGSYLMSCGEEAFQVLGRAAIERGVAHVECEVQGTDIKIRTVLYDGTLHVFTADGVQQMSVPMPSYLENATGASGAGKKGAVAPMPGVVEKLFVNEGDTVAEGDPLVVMIAMKMETEDVAERRRLSKRVSFSDTHQIKLFKCEISDGSGCDNASQAGSVFTAG</sequence>
<name>A0ACB7T1I2_HYAAI</name>
<evidence type="ECO:0000313" key="2">
    <source>
        <dbReference type="Proteomes" id="UP000821845"/>
    </source>
</evidence>
<dbReference type="Proteomes" id="UP000821845">
    <property type="component" value="Chromosome 2"/>
</dbReference>
<keyword evidence="2" id="KW-1185">Reference proteome</keyword>
<proteinExistence type="predicted"/>
<organism evidence="1 2">
    <name type="scientific">Hyalomma asiaticum</name>
    <name type="common">Tick</name>
    <dbReference type="NCBI Taxonomy" id="266040"/>
    <lineage>
        <taxon>Eukaryota</taxon>
        <taxon>Metazoa</taxon>
        <taxon>Ecdysozoa</taxon>
        <taxon>Arthropoda</taxon>
        <taxon>Chelicerata</taxon>
        <taxon>Arachnida</taxon>
        <taxon>Acari</taxon>
        <taxon>Parasitiformes</taxon>
        <taxon>Ixodida</taxon>
        <taxon>Ixodoidea</taxon>
        <taxon>Ixodidae</taxon>
        <taxon>Hyalomminae</taxon>
        <taxon>Hyalomma</taxon>
    </lineage>
</organism>